<sequence>PLRVVSASLSLHDIFSPLLLRYPAKRHPSIINEELLLSGRREDKKKRVLVVVLPIEVCPGVGTVVVVVCEQRLTGCGLTHVVCPVVGKVVSSVESELEEARLARETVHSSVFKQSETSSDEVFVRGCDAKWVGSWAQSAHRSYACERNKGLRRVLNAIALVVAFRLPLFGGLRLHGSRVSCAGQSADVSLGKATTSYVVFSSRHLLGQEELLRSSLGRFGILEWVLARSHLEDVAWSGGDTVPCSVCTFFMKEWACRVCDLQVWCWLVSTVLCLVLVERQLEISSVTTRLRGSSCVVLSGLDAGVMNQSSVCPGVGTVVVVVCERRLIGCGLTHVVCPIVGIVVSWFYLWWSALWWHWFGCGIHGGTLCW</sequence>
<keyword evidence="3" id="KW-1185">Reference proteome</keyword>
<organism evidence="2 3">
    <name type="scientific">Colocasia esculenta</name>
    <name type="common">Wild taro</name>
    <name type="synonym">Arum esculentum</name>
    <dbReference type="NCBI Taxonomy" id="4460"/>
    <lineage>
        <taxon>Eukaryota</taxon>
        <taxon>Viridiplantae</taxon>
        <taxon>Streptophyta</taxon>
        <taxon>Embryophyta</taxon>
        <taxon>Tracheophyta</taxon>
        <taxon>Spermatophyta</taxon>
        <taxon>Magnoliopsida</taxon>
        <taxon>Liliopsida</taxon>
        <taxon>Araceae</taxon>
        <taxon>Aroideae</taxon>
        <taxon>Colocasieae</taxon>
        <taxon>Colocasia</taxon>
    </lineage>
</organism>
<feature type="transmembrane region" description="Helical" evidence="1">
    <location>
        <begin position="327"/>
        <end position="349"/>
    </location>
</feature>
<keyword evidence="1" id="KW-0472">Membrane</keyword>
<keyword evidence="1" id="KW-0812">Transmembrane</keyword>
<comment type="caution">
    <text evidence="2">The sequence shown here is derived from an EMBL/GenBank/DDBJ whole genome shotgun (WGS) entry which is preliminary data.</text>
</comment>
<reference evidence="2" key="1">
    <citation type="submission" date="2017-07" db="EMBL/GenBank/DDBJ databases">
        <title>Taro Niue Genome Assembly and Annotation.</title>
        <authorList>
            <person name="Atibalentja N."/>
            <person name="Keating K."/>
            <person name="Fields C.J."/>
        </authorList>
    </citation>
    <scope>NUCLEOTIDE SEQUENCE</scope>
    <source>
        <strain evidence="2">Niue_2</strain>
        <tissue evidence="2">Leaf</tissue>
    </source>
</reference>
<name>A0A843XRC4_COLES</name>
<dbReference type="EMBL" id="NMUH01011310">
    <property type="protein sequence ID" value="MQM21620.1"/>
    <property type="molecule type" value="Genomic_DNA"/>
</dbReference>
<dbReference type="Proteomes" id="UP000652761">
    <property type="component" value="Unassembled WGS sequence"/>
</dbReference>
<protein>
    <submittedName>
        <fullName evidence="2">Uncharacterized protein</fullName>
    </submittedName>
</protein>
<evidence type="ECO:0000313" key="2">
    <source>
        <dbReference type="EMBL" id="MQM21620.1"/>
    </source>
</evidence>
<feature type="transmembrane region" description="Helical" evidence="1">
    <location>
        <begin position="48"/>
        <end position="68"/>
    </location>
</feature>
<keyword evidence="1" id="KW-1133">Transmembrane helix</keyword>
<evidence type="ECO:0000313" key="3">
    <source>
        <dbReference type="Proteomes" id="UP000652761"/>
    </source>
</evidence>
<gene>
    <name evidence="2" type="ORF">Taro_054663</name>
</gene>
<evidence type="ECO:0000256" key="1">
    <source>
        <dbReference type="SAM" id="Phobius"/>
    </source>
</evidence>
<proteinExistence type="predicted"/>
<accession>A0A843XRC4</accession>
<dbReference type="AlphaFoldDB" id="A0A843XRC4"/>
<feature type="non-terminal residue" evidence="2">
    <location>
        <position position="1"/>
    </location>
</feature>